<gene>
    <name evidence="1" type="ORF">C5167_018316</name>
</gene>
<dbReference type="AlphaFoldDB" id="A0A4Y7ILX2"/>
<protein>
    <submittedName>
        <fullName evidence="1">Uncharacterized protein</fullName>
    </submittedName>
</protein>
<reference evidence="1 2" key="1">
    <citation type="journal article" date="2018" name="Science">
        <title>The opium poppy genome and morphinan production.</title>
        <authorList>
            <person name="Guo L."/>
            <person name="Winzer T."/>
            <person name="Yang X."/>
            <person name="Li Y."/>
            <person name="Ning Z."/>
            <person name="He Z."/>
            <person name="Teodor R."/>
            <person name="Lu Y."/>
            <person name="Bowser T.A."/>
            <person name="Graham I.A."/>
            <person name="Ye K."/>
        </authorList>
    </citation>
    <scope>NUCLEOTIDE SEQUENCE [LARGE SCALE GENOMIC DNA]</scope>
    <source>
        <strain evidence="2">cv. HN1</strain>
        <tissue evidence="1">Leaves</tissue>
    </source>
</reference>
<evidence type="ECO:0000313" key="1">
    <source>
        <dbReference type="EMBL" id="RZC49884.1"/>
    </source>
</evidence>
<organism evidence="1 2">
    <name type="scientific">Papaver somniferum</name>
    <name type="common">Opium poppy</name>
    <dbReference type="NCBI Taxonomy" id="3469"/>
    <lineage>
        <taxon>Eukaryota</taxon>
        <taxon>Viridiplantae</taxon>
        <taxon>Streptophyta</taxon>
        <taxon>Embryophyta</taxon>
        <taxon>Tracheophyta</taxon>
        <taxon>Spermatophyta</taxon>
        <taxon>Magnoliopsida</taxon>
        <taxon>Ranunculales</taxon>
        <taxon>Papaveraceae</taxon>
        <taxon>Papaveroideae</taxon>
        <taxon>Papaver</taxon>
    </lineage>
</organism>
<evidence type="ECO:0000313" key="2">
    <source>
        <dbReference type="Proteomes" id="UP000316621"/>
    </source>
</evidence>
<dbReference type="Gramene" id="RZC49884">
    <property type="protein sequence ID" value="RZC49884"/>
    <property type="gene ID" value="C5167_018316"/>
</dbReference>
<keyword evidence="2" id="KW-1185">Reference proteome</keyword>
<dbReference type="STRING" id="3469.A0A4Y7ILX2"/>
<name>A0A4Y7ILX2_PAPSO</name>
<dbReference type="Proteomes" id="UP000316621">
    <property type="component" value="Chromosome 2"/>
</dbReference>
<sequence>MNGHGEEQTGFEIGIVVAKKNLKEERVDYEEDCVDVLVSEMKKVGLIVERVVGLAEEFIKVAAPLETLGRAAAALDIKKDGVTI</sequence>
<accession>A0A4Y7ILX2</accession>
<dbReference type="EMBL" id="CM010716">
    <property type="protein sequence ID" value="RZC49884.1"/>
    <property type="molecule type" value="Genomic_DNA"/>
</dbReference>
<proteinExistence type="predicted"/>